<gene>
    <name evidence="2" type="ORF">NDU88_000685</name>
</gene>
<reference evidence="2" key="1">
    <citation type="journal article" date="2022" name="bioRxiv">
        <title>Sequencing and chromosome-scale assembly of the giantPleurodeles waltlgenome.</title>
        <authorList>
            <person name="Brown T."/>
            <person name="Elewa A."/>
            <person name="Iarovenko S."/>
            <person name="Subramanian E."/>
            <person name="Araus A.J."/>
            <person name="Petzold A."/>
            <person name="Susuki M."/>
            <person name="Suzuki K.-i.T."/>
            <person name="Hayashi T."/>
            <person name="Toyoda A."/>
            <person name="Oliveira C."/>
            <person name="Osipova E."/>
            <person name="Leigh N.D."/>
            <person name="Simon A."/>
            <person name="Yun M.H."/>
        </authorList>
    </citation>
    <scope>NUCLEOTIDE SEQUENCE</scope>
    <source>
        <strain evidence="2">20211129_DDA</strain>
        <tissue evidence="2">Liver</tissue>
    </source>
</reference>
<sequence length="75" mass="8770">MWITKNGQSQDFYDQEDLRLYLDDLTPKSMDTTPQAFPADVPQNSPDAMLQLMPSDVLFPRKQRDPQRAESRRNI</sequence>
<name>A0AAV7P1I5_PLEWA</name>
<keyword evidence="3" id="KW-1185">Reference proteome</keyword>
<comment type="caution">
    <text evidence="2">The sequence shown here is derived from an EMBL/GenBank/DDBJ whole genome shotgun (WGS) entry which is preliminary data.</text>
</comment>
<dbReference type="EMBL" id="JANPWB010000011">
    <property type="protein sequence ID" value="KAJ1122181.1"/>
    <property type="molecule type" value="Genomic_DNA"/>
</dbReference>
<evidence type="ECO:0000313" key="2">
    <source>
        <dbReference type="EMBL" id="KAJ1122181.1"/>
    </source>
</evidence>
<evidence type="ECO:0000313" key="3">
    <source>
        <dbReference type="Proteomes" id="UP001066276"/>
    </source>
</evidence>
<dbReference type="Proteomes" id="UP001066276">
    <property type="component" value="Chromosome 7"/>
</dbReference>
<feature type="compositionally biased region" description="Basic and acidic residues" evidence="1">
    <location>
        <begin position="62"/>
        <end position="75"/>
    </location>
</feature>
<protein>
    <submittedName>
        <fullName evidence="2">Uncharacterized protein</fullName>
    </submittedName>
</protein>
<proteinExistence type="predicted"/>
<feature type="region of interest" description="Disordered" evidence="1">
    <location>
        <begin position="56"/>
        <end position="75"/>
    </location>
</feature>
<organism evidence="2 3">
    <name type="scientific">Pleurodeles waltl</name>
    <name type="common">Iberian ribbed newt</name>
    <dbReference type="NCBI Taxonomy" id="8319"/>
    <lineage>
        <taxon>Eukaryota</taxon>
        <taxon>Metazoa</taxon>
        <taxon>Chordata</taxon>
        <taxon>Craniata</taxon>
        <taxon>Vertebrata</taxon>
        <taxon>Euteleostomi</taxon>
        <taxon>Amphibia</taxon>
        <taxon>Batrachia</taxon>
        <taxon>Caudata</taxon>
        <taxon>Salamandroidea</taxon>
        <taxon>Salamandridae</taxon>
        <taxon>Pleurodelinae</taxon>
        <taxon>Pleurodeles</taxon>
    </lineage>
</organism>
<evidence type="ECO:0000256" key="1">
    <source>
        <dbReference type="SAM" id="MobiDB-lite"/>
    </source>
</evidence>
<dbReference type="AlphaFoldDB" id="A0AAV7P1I5"/>
<accession>A0AAV7P1I5</accession>
<feature type="region of interest" description="Disordered" evidence="1">
    <location>
        <begin position="29"/>
        <end position="48"/>
    </location>
</feature>